<dbReference type="Pfam" id="PF06170">
    <property type="entry name" value="DUF983"/>
    <property type="match status" value="1"/>
</dbReference>
<evidence type="ECO:0000313" key="4">
    <source>
        <dbReference type="Proteomes" id="UP000238137"/>
    </source>
</evidence>
<feature type="transmembrane region" description="Helical" evidence="2">
    <location>
        <begin position="93"/>
        <end position="115"/>
    </location>
</feature>
<keyword evidence="2" id="KW-0472">Membrane</keyword>
<reference evidence="3" key="1">
    <citation type="submission" date="2018-05" db="EMBL/GenBank/DDBJ databases">
        <title>Reclassification of Methylarcula marina and Methylarcula terricola as Paracoccus methylarcula sp.nov., comb.nov. and Paracoccus terricola comb.nov.</title>
        <authorList>
            <person name="Shmareva M.N."/>
            <person name="Doronina N.V."/>
            <person name="Vasilenko O.V."/>
            <person name="Tarlachkov S.V."/>
            <person name="Trotsenko Y.A."/>
        </authorList>
    </citation>
    <scope>NUCLEOTIDE SEQUENCE [LARGE SCALE GENOMIC DNA]</scope>
    <source>
        <strain evidence="3">VKM B-2159</strain>
    </source>
</reference>
<protein>
    <submittedName>
        <fullName evidence="3">DUF983 domain-containing protein</fullName>
    </submittedName>
</protein>
<evidence type="ECO:0000256" key="1">
    <source>
        <dbReference type="SAM" id="MobiDB-lite"/>
    </source>
</evidence>
<sequence>MAPTTRTRPDGSCREPGPTARRIANGEDGMSQIETDSPGETERPTREAMLRGFRGRCPACGEGRLFSSFLKVADHCPNCDEALHHQRADDGPAYLTILLVSHLGAPLLLACYMAWRPSAMTMILSFGIGAVVLSLLLLPRIKGGMVGLQWARRMHGFGSAPEAAAS</sequence>
<dbReference type="Proteomes" id="UP000238137">
    <property type="component" value="Unassembled WGS sequence"/>
</dbReference>
<evidence type="ECO:0000313" key="3">
    <source>
        <dbReference type="EMBL" id="RNF33385.1"/>
    </source>
</evidence>
<proteinExistence type="predicted"/>
<dbReference type="OrthoDB" id="9799456at2"/>
<keyword evidence="2" id="KW-1133">Transmembrane helix</keyword>
<feature type="region of interest" description="Disordered" evidence="1">
    <location>
        <begin position="1"/>
        <end position="44"/>
    </location>
</feature>
<comment type="caution">
    <text evidence="3">The sequence shown here is derived from an EMBL/GenBank/DDBJ whole genome shotgun (WGS) entry which is preliminary data.</text>
</comment>
<organism evidence="3 4">
    <name type="scientific">Paracoccus methylarcula</name>
    <dbReference type="NCBI Taxonomy" id="72022"/>
    <lineage>
        <taxon>Bacteria</taxon>
        <taxon>Pseudomonadati</taxon>
        <taxon>Pseudomonadota</taxon>
        <taxon>Alphaproteobacteria</taxon>
        <taxon>Rhodobacterales</taxon>
        <taxon>Paracoccaceae</taxon>
        <taxon>Paracoccus</taxon>
    </lineage>
</organism>
<name>A0A422QTQ5_9RHOB</name>
<gene>
    <name evidence="3" type="ORF">A7A09_016645</name>
</gene>
<keyword evidence="4" id="KW-1185">Reference proteome</keyword>
<feature type="transmembrane region" description="Helical" evidence="2">
    <location>
        <begin position="121"/>
        <end position="138"/>
    </location>
</feature>
<dbReference type="InterPro" id="IPR009325">
    <property type="entry name" value="DUF983"/>
</dbReference>
<keyword evidence="2" id="KW-0812">Transmembrane</keyword>
<dbReference type="AlphaFoldDB" id="A0A422QTQ5"/>
<accession>A0A422QTQ5</accession>
<evidence type="ECO:0000256" key="2">
    <source>
        <dbReference type="SAM" id="Phobius"/>
    </source>
</evidence>
<dbReference type="EMBL" id="PXNQ02000011">
    <property type="protein sequence ID" value="RNF33385.1"/>
    <property type="molecule type" value="Genomic_DNA"/>
</dbReference>